<dbReference type="PANTHER" id="PTHR31111">
    <property type="entry name" value="BNAA05G37150D PROTEIN-RELATED"/>
    <property type="match status" value="1"/>
</dbReference>
<accession>A0A4Y7J5Z9</accession>
<dbReference type="Pfam" id="PF08268">
    <property type="entry name" value="FBA_3"/>
    <property type="match status" value="1"/>
</dbReference>
<evidence type="ECO:0000313" key="4">
    <source>
        <dbReference type="Proteomes" id="UP000316621"/>
    </source>
</evidence>
<feature type="domain" description="F-box associated beta-propeller type 3" evidence="2">
    <location>
        <begin position="69"/>
        <end position="226"/>
    </location>
</feature>
<reference evidence="3 4" key="1">
    <citation type="journal article" date="2018" name="Science">
        <title>The opium poppy genome and morphinan production.</title>
        <authorList>
            <person name="Guo L."/>
            <person name="Winzer T."/>
            <person name="Yang X."/>
            <person name="Li Y."/>
            <person name="Ning Z."/>
            <person name="He Z."/>
            <person name="Teodor R."/>
            <person name="Lu Y."/>
            <person name="Bowser T.A."/>
            <person name="Graham I.A."/>
            <person name="Ye K."/>
        </authorList>
    </citation>
    <scope>NUCLEOTIDE SEQUENCE [LARGE SCALE GENOMIC DNA]</scope>
    <source>
        <strain evidence="4">cv. HN1</strain>
        <tissue evidence="3">Leaves</tissue>
    </source>
</reference>
<evidence type="ECO:0000313" key="3">
    <source>
        <dbReference type="EMBL" id="RZC55371.1"/>
    </source>
</evidence>
<evidence type="ECO:0000259" key="2">
    <source>
        <dbReference type="Pfam" id="PF08268"/>
    </source>
</evidence>
<dbReference type="Gramene" id="RZC55371">
    <property type="protein sequence ID" value="RZC55371"/>
    <property type="gene ID" value="C5167_014210"/>
</dbReference>
<gene>
    <name evidence="3" type="ORF">C5167_014210</name>
</gene>
<evidence type="ECO:0000256" key="1">
    <source>
        <dbReference type="SAM" id="MobiDB-lite"/>
    </source>
</evidence>
<dbReference type="Proteomes" id="UP000316621">
    <property type="component" value="Chromosome 3"/>
</dbReference>
<proteinExistence type="predicted"/>
<organism evidence="3 4">
    <name type="scientific">Papaver somniferum</name>
    <name type="common">Opium poppy</name>
    <dbReference type="NCBI Taxonomy" id="3469"/>
    <lineage>
        <taxon>Eukaryota</taxon>
        <taxon>Viridiplantae</taxon>
        <taxon>Streptophyta</taxon>
        <taxon>Embryophyta</taxon>
        <taxon>Tracheophyta</taxon>
        <taxon>Spermatophyta</taxon>
        <taxon>Magnoliopsida</taxon>
        <taxon>Ranunculales</taxon>
        <taxon>Papaveraceae</taxon>
        <taxon>Papaveroideae</taxon>
        <taxon>Papaver</taxon>
    </lineage>
</organism>
<name>A0A4Y7J5Z9_PAPSO</name>
<protein>
    <recommendedName>
        <fullName evidence="2">F-box associated beta-propeller type 3 domain-containing protein</fullName>
    </recommendedName>
</protein>
<dbReference type="InterPro" id="IPR017451">
    <property type="entry name" value="F-box-assoc_interact_dom"/>
</dbReference>
<dbReference type="AlphaFoldDB" id="A0A4Y7J5Z9"/>
<feature type="region of interest" description="Disordered" evidence="1">
    <location>
        <begin position="1"/>
        <end position="32"/>
    </location>
</feature>
<sequence>MATKRLRSFEDSEEDEPKARKRMEITSHSNEQQRKPIFPPEMVLEIINRVPVKSVIRFGSIHGYVRFHGFGFDPISKEYKCVLIFSSSATVDLFKCMMVFTLGTSCWRKIEIPNPPILLCGDHVYKAAISRGGVLYWGTTVESRDMISFDLHSEKFQVFQIPSECIVSSTEQQQQAVIVRHLEFKGSLCVARLEETSGTSQNSCKVHLYTLDDRSKSIWTKMTLPLSLLPPPCSYDGFHVMGFNDKVLLYWFDGETFTSTIFTGKRISRL</sequence>
<dbReference type="InterPro" id="IPR013187">
    <property type="entry name" value="F-box-assoc_dom_typ3"/>
</dbReference>
<keyword evidence="4" id="KW-1185">Reference proteome</keyword>
<dbReference type="EMBL" id="CM010717">
    <property type="protein sequence ID" value="RZC55371.1"/>
    <property type="molecule type" value="Genomic_DNA"/>
</dbReference>
<dbReference type="PANTHER" id="PTHR31111:SF136">
    <property type="entry name" value="F-BOX ASSOCIATED DOMAIN-CONTAINING PROTEIN"/>
    <property type="match status" value="1"/>
</dbReference>
<dbReference type="NCBIfam" id="TIGR01640">
    <property type="entry name" value="F_box_assoc_1"/>
    <property type="match status" value="1"/>
</dbReference>